<protein>
    <recommendedName>
        <fullName evidence="4">TolC family protein</fullName>
    </recommendedName>
</protein>
<evidence type="ECO:0008006" key="4">
    <source>
        <dbReference type="Google" id="ProtNLM"/>
    </source>
</evidence>
<dbReference type="EMBL" id="JAVDXO010000015">
    <property type="protein sequence ID" value="MDR7308860.1"/>
    <property type="molecule type" value="Genomic_DNA"/>
</dbReference>
<evidence type="ECO:0000313" key="3">
    <source>
        <dbReference type="Proteomes" id="UP001268089"/>
    </source>
</evidence>
<organism evidence="2 3">
    <name type="scientific">Rhodoferax saidenbachensis</name>
    <dbReference type="NCBI Taxonomy" id="1484693"/>
    <lineage>
        <taxon>Bacteria</taxon>
        <taxon>Pseudomonadati</taxon>
        <taxon>Pseudomonadota</taxon>
        <taxon>Betaproteobacteria</taxon>
        <taxon>Burkholderiales</taxon>
        <taxon>Comamonadaceae</taxon>
        <taxon>Rhodoferax</taxon>
    </lineage>
</organism>
<evidence type="ECO:0000313" key="2">
    <source>
        <dbReference type="EMBL" id="MDR7308860.1"/>
    </source>
</evidence>
<feature type="signal peptide" evidence="1">
    <location>
        <begin position="1"/>
        <end position="28"/>
    </location>
</feature>
<dbReference type="RefSeq" id="WP_310346819.1">
    <property type="nucleotide sequence ID" value="NZ_JAVDXO010000015.1"/>
</dbReference>
<keyword evidence="3" id="KW-1185">Reference proteome</keyword>
<reference evidence="2 3" key="1">
    <citation type="submission" date="2023-07" db="EMBL/GenBank/DDBJ databases">
        <title>Sorghum-associated microbial communities from plants grown in Nebraska, USA.</title>
        <authorList>
            <person name="Schachtman D."/>
        </authorList>
    </citation>
    <scope>NUCLEOTIDE SEQUENCE [LARGE SCALE GENOMIC DNA]</scope>
    <source>
        <strain evidence="2 3">BE308</strain>
    </source>
</reference>
<comment type="caution">
    <text evidence="2">The sequence shown here is derived from an EMBL/GenBank/DDBJ whole genome shotgun (WGS) entry which is preliminary data.</text>
</comment>
<accession>A0ABU1ZVG4</accession>
<feature type="chain" id="PRO_5045803554" description="TolC family protein" evidence="1">
    <location>
        <begin position="29"/>
        <end position="370"/>
    </location>
</feature>
<dbReference type="Proteomes" id="UP001268089">
    <property type="component" value="Unassembled WGS sequence"/>
</dbReference>
<dbReference type="SUPFAM" id="SSF56954">
    <property type="entry name" value="Outer membrane efflux proteins (OEP)"/>
    <property type="match status" value="1"/>
</dbReference>
<dbReference type="Gene3D" id="1.20.1600.10">
    <property type="entry name" value="Outer membrane efflux proteins (OEP)"/>
    <property type="match status" value="1"/>
</dbReference>
<gene>
    <name evidence="2" type="ORF">J2X15_004183</name>
</gene>
<sequence>MLRVPIVRKSPLWLAALALCALAGPVSAQQVNPAPVEQGSIDWRKANDEVSQFKRGHADVLKWESANDTEPSNQPYTPPDTWIKSADAAVRQAWRARPELAGSLSQLGVENQERIAQGRWLDVAPAARRRVEDFDTALDVAADARKAWFTAVAASLSLKLQRDMQEATAAAAELARRMTRVGNWSRMEQAQWEVKLGKMKLQTLRAEIEARQTQSALLKTTKLWGISSTVGLADAMPEVPKQELSPAAFLERVTALRSVLPRADGQKAATNAQLAFDIYRASYQATQVSKDELTLQQFINDETVLRYNGMLLSVWDLLAQTNELLQAQISAIISQRDFLIADTDLQLVLLGGAPTSFVSLGAGGESATAK</sequence>
<evidence type="ECO:0000256" key="1">
    <source>
        <dbReference type="SAM" id="SignalP"/>
    </source>
</evidence>
<name>A0ABU1ZVG4_9BURK</name>
<keyword evidence="1" id="KW-0732">Signal</keyword>
<proteinExistence type="predicted"/>